<dbReference type="GO" id="GO:0016567">
    <property type="term" value="P:protein ubiquitination"/>
    <property type="evidence" value="ECO:0007669"/>
    <property type="project" value="InterPro"/>
</dbReference>
<dbReference type="SMART" id="SM00225">
    <property type="entry name" value="BTB"/>
    <property type="match status" value="1"/>
</dbReference>
<gene>
    <name evidence="4" type="ORF">HU200_041700</name>
</gene>
<evidence type="ECO:0000313" key="5">
    <source>
        <dbReference type="Proteomes" id="UP000636709"/>
    </source>
</evidence>
<dbReference type="SUPFAM" id="SSF49599">
    <property type="entry name" value="TRAF domain-like"/>
    <property type="match status" value="1"/>
</dbReference>
<proteinExistence type="inferred from homology"/>
<dbReference type="CDD" id="cd00121">
    <property type="entry name" value="MATH"/>
    <property type="match status" value="1"/>
</dbReference>
<organism evidence="4 5">
    <name type="scientific">Digitaria exilis</name>
    <dbReference type="NCBI Taxonomy" id="1010633"/>
    <lineage>
        <taxon>Eukaryota</taxon>
        <taxon>Viridiplantae</taxon>
        <taxon>Streptophyta</taxon>
        <taxon>Embryophyta</taxon>
        <taxon>Tracheophyta</taxon>
        <taxon>Spermatophyta</taxon>
        <taxon>Magnoliopsida</taxon>
        <taxon>Liliopsida</taxon>
        <taxon>Poales</taxon>
        <taxon>Poaceae</taxon>
        <taxon>PACMAD clade</taxon>
        <taxon>Panicoideae</taxon>
        <taxon>Panicodae</taxon>
        <taxon>Paniceae</taxon>
        <taxon>Anthephorinae</taxon>
        <taxon>Digitaria</taxon>
    </lineage>
</organism>
<dbReference type="Gene3D" id="1.25.40.420">
    <property type="match status" value="1"/>
</dbReference>
<dbReference type="Pfam" id="PF22486">
    <property type="entry name" value="MATH_2"/>
    <property type="match status" value="1"/>
</dbReference>
<sequence>MAASQAPRRKTASRFEPETDRCTHVFDIAGYSLLKGLGAGKFIRSGTFLAGGREWCIRYKPDGDSRKEYQDYVGVSLELMGKSGKRADVTFKVKNANFRAHKFVLAMRSPVFEAELYGPMKGTRKRSITVEDMEPEVFELLLHFMYTDSLPPMDNLDEVESQDIVKHLLVAADRIDVDSVAPTLALAEQHHCNKLKDACIGFMNSSDRIDLVASKGYEHLKRAYPGIFMDLWEKAAKSRKK</sequence>
<dbReference type="InterPro" id="IPR000210">
    <property type="entry name" value="BTB/POZ_dom"/>
</dbReference>
<reference evidence="4" key="1">
    <citation type="submission" date="2020-07" db="EMBL/GenBank/DDBJ databases">
        <title>Genome sequence and genetic diversity analysis of an under-domesticated orphan crop, white fonio (Digitaria exilis).</title>
        <authorList>
            <person name="Bennetzen J.L."/>
            <person name="Chen S."/>
            <person name="Ma X."/>
            <person name="Wang X."/>
            <person name="Yssel A.E.J."/>
            <person name="Chaluvadi S.R."/>
            <person name="Johnson M."/>
            <person name="Gangashetty P."/>
            <person name="Hamidou F."/>
            <person name="Sanogo M.D."/>
            <person name="Zwaenepoel A."/>
            <person name="Wallace J."/>
            <person name="Van De Peer Y."/>
            <person name="Van Deynze A."/>
        </authorList>
    </citation>
    <scope>NUCLEOTIDE SEQUENCE</scope>
    <source>
        <tissue evidence="4">Leaves</tissue>
    </source>
</reference>
<evidence type="ECO:0000259" key="3">
    <source>
        <dbReference type="PROSITE" id="PS50097"/>
    </source>
</evidence>
<dbReference type="Gene3D" id="3.30.710.10">
    <property type="entry name" value="Potassium Channel Kv1.1, Chain A"/>
    <property type="match status" value="1"/>
</dbReference>
<comment type="pathway">
    <text evidence="1">Protein modification; protein ubiquitination.</text>
</comment>
<evidence type="ECO:0000256" key="2">
    <source>
        <dbReference type="ARBA" id="ARBA00010846"/>
    </source>
</evidence>
<dbReference type="InterPro" id="IPR011333">
    <property type="entry name" value="SKP1/BTB/POZ_sf"/>
</dbReference>
<evidence type="ECO:0000256" key="1">
    <source>
        <dbReference type="ARBA" id="ARBA00004906"/>
    </source>
</evidence>
<dbReference type="OrthoDB" id="686807at2759"/>
<comment type="caution">
    <text evidence="4">The sequence shown here is derived from an EMBL/GenBank/DDBJ whole genome shotgun (WGS) entry which is preliminary data.</text>
</comment>
<feature type="domain" description="BTB" evidence="3">
    <location>
        <begin position="87"/>
        <end position="154"/>
    </location>
</feature>
<accession>A0A835B747</accession>
<dbReference type="SUPFAM" id="SSF54695">
    <property type="entry name" value="POZ domain"/>
    <property type="match status" value="1"/>
</dbReference>
<keyword evidence="5" id="KW-1185">Reference proteome</keyword>
<dbReference type="PANTHER" id="PTHR26379">
    <property type="entry name" value="BTB/POZ AND MATH DOMAIN-CONTAINING PROTEIN 1"/>
    <property type="match status" value="1"/>
</dbReference>
<name>A0A835B747_9POAL</name>
<dbReference type="EMBL" id="JACEFO010002004">
    <property type="protein sequence ID" value="KAF8689704.1"/>
    <property type="molecule type" value="Genomic_DNA"/>
</dbReference>
<dbReference type="PANTHER" id="PTHR26379:SF474">
    <property type="entry name" value="OS08G0228200 PROTEIN"/>
    <property type="match status" value="1"/>
</dbReference>
<dbReference type="Pfam" id="PF24570">
    <property type="entry name" value="BACK_BPM_SPOP"/>
    <property type="match status" value="1"/>
</dbReference>
<dbReference type="PROSITE" id="PS50097">
    <property type="entry name" value="BTB"/>
    <property type="match status" value="1"/>
</dbReference>
<comment type="similarity">
    <text evidence="2">Belongs to the Tdpoz family.</text>
</comment>
<dbReference type="InterPro" id="IPR045005">
    <property type="entry name" value="BPM1-6"/>
</dbReference>
<evidence type="ECO:0000313" key="4">
    <source>
        <dbReference type="EMBL" id="KAF8689704.1"/>
    </source>
</evidence>
<dbReference type="InterPro" id="IPR056423">
    <property type="entry name" value="BACK_BPM_SPOP"/>
</dbReference>
<protein>
    <recommendedName>
        <fullName evidence="3">BTB domain-containing protein</fullName>
    </recommendedName>
</protein>
<dbReference type="Proteomes" id="UP000636709">
    <property type="component" value="Unassembled WGS sequence"/>
</dbReference>
<dbReference type="AlphaFoldDB" id="A0A835B747"/>
<dbReference type="InterPro" id="IPR002083">
    <property type="entry name" value="MATH/TRAF_dom"/>
</dbReference>